<dbReference type="InterPro" id="IPR036420">
    <property type="entry name" value="BRCT_dom_sf"/>
</dbReference>
<feature type="compositionally biased region" description="Acidic residues" evidence="1">
    <location>
        <begin position="609"/>
        <end position="622"/>
    </location>
</feature>
<accession>A0AAW0B4B7</accession>
<protein>
    <submittedName>
        <fullName evidence="3">DNA repair protein crb2</fullName>
    </submittedName>
</protein>
<evidence type="ECO:0000259" key="2">
    <source>
        <dbReference type="SMART" id="SM00292"/>
    </source>
</evidence>
<dbReference type="SUPFAM" id="SSF52113">
    <property type="entry name" value="BRCT domain"/>
    <property type="match status" value="1"/>
</dbReference>
<dbReference type="EMBL" id="JAWWNJ010000041">
    <property type="protein sequence ID" value="KAK7020542.1"/>
    <property type="molecule type" value="Genomic_DNA"/>
</dbReference>
<dbReference type="InterPro" id="IPR047250">
    <property type="entry name" value="BRCT_p53bp1-like_rpt2"/>
</dbReference>
<feature type="domain" description="BRCT" evidence="2">
    <location>
        <begin position="990"/>
        <end position="1074"/>
    </location>
</feature>
<dbReference type="CDD" id="cd04508">
    <property type="entry name" value="Tudor_SF"/>
    <property type="match status" value="1"/>
</dbReference>
<dbReference type="Gene3D" id="3.40.50.10190">
    <property type="entry name" value="BRCT domain"/>
    <property type="match status" value="1"/>
</dbReference>
<sequence length="1082" mass="119411">MEVDERNDREEESQASQILRSVLESDGGSAIQDTNAASTEDSNFLKHSSSSDSAHTQQTMPHYHYHGLASTQTQEEDEHSNTRVLSASSGNRAQGAVQAQSATKPLKRSIGNRNNDPFTKISGVEAVSSDSPSKGPATPARVSRYAPRATPAYRREESPDSFAGDSQDSAERYITNQRQFIVPVSELGRLPSPRISMEGAGRILVEDTPEPSLGGSGGSQSQSQPDPQPQDQGLQDYDGDDYPDTRQPEPQDNDDDLDDPTGSRHSTQNRTSSSPPCSFDFYKTTPHLAPTPIIEPTRIYEPTQPYEPTQLYEPTQPYEPTQIYEPTQLYVPTQILEPTQMLEQTQIQNIPSPKVSLDSFDAVEESLRANTSNIASTTTTGPRSLLDSIDPQKRQRYAHLVPAPIPSTSAQIVSRTLARRQAVTDERTYVVPDSEPPRESTPSPPPLQQPVSTRPKSRRRTPQRTDTESDKEPISPMDVDARDADQLRTLDTRSSREEEEDEDEDEEEEEIVLKAVKDVKGKGKAIQRRPASNKNTAAPHWSNGRTIKDASPEIVPSSVPHQDRPPKRSASRGKSRATVKSRLTAATKACKQSGSSKRACAKNINYQESTDDEEAENDEEEEYAHAGPSSRKRKRGIKVEESPSISLQHSRPKKGRRAVGSARSVKRVRRASAGDRQAPQATRIFGLWRKVTGAGAAFYPGYVHSALPDTDRYKVIFEDETSEELRLDQMRLLTPRVDDTVWLPNSKQTYTIVAVHSDEETVSVESSSSAEDSSKDVLIKNIRIPSRIITAEWKDRGLAAETIVCHAQSHPPFASPALTRSSVGIASQGVFSGTAFCITGAEQKEALSAKIIANGGVILEDWDEMFEMKGVREKGRWILKGSDVAPTPAYQHGIGRVFLLAKEESLTPKYVIALALGIPCLQLDYIKKAIATGERESKDWLPYLLPAGCSEFYGTPVSQFINAEWGESDDDASKLHLDTMTDIWDNRVAFKPLKGKKILCVGKRALGTGIHESIPKIMLAMGAESVVAVPKLKESITTANFDYVVDKDNDIDVGRIQDCEVVSWDWVKDAVISRCLPPIEEH</sequence>
<keyword evidence="4" id="KW-1185">Reference proteome</keyword>
<feature type="compositionally biased region" description="Acidic residues" evidence="1">
    <location>
        <begin position="497"/>
        <end position="510"/>
    </location>
</feature>
<organism evidence="3 4">
    <name type="scientific">Favolaschia claudopus</name>
    <dbReference type="NCBI Taxonomy" id="2862362"/>
    <lineage>
        <taxon>Eukaryota</taxon>
        <taxon>Fungi</taxon>
        <taxon>Dikarya</taxon>
        <taxon>Basidiomycota</taxon>
        <taxon>Agaricomycotina</taxon>
        <taxon>Agaricomycetes</taxon>
        <taxon>Agaricomycetidae</taxon>
        <taxon>Agaricales</taxon>
        <taxon>Marasmiineae</taxon>
        <taxon>Mycenaceae</taxon>
        <taxon>Favolaschia</taxon>
    </lineage>
</organism>
<feature type="compositionally biased region" description="Basic and acidic residues" evidence="1">
    <location>
        <begin position="463"/>
        <end position="496"/>
    </location>
</feature>
<dbReference type="InterPro" id="IPR001357">
    <property type="entry name" value="BRCT_dom"/>
</dbReference>
<dbReference type="InterPro" id="IPR047249">
    <property type="entry name" value="BRCT_p53bp1-like_rpt1"/>
</dbReference>
<feature type="compositionally biased region" description="Polar residues" evidence="1">
    <location>
        <begin position="263"/>
        <end position="276"/>
    </location>
</feature>
<feature type="compositionally biased region" description="Polar residues" evidence="1">
    <location>
        <begin position="31"/>
        <end position="60"/>
    </location>
</feature>
<evidence type="ECO:0000256" key="1">
    <source>
        <dbReference type="SAM" id="MobiDB-lite"/>
    </source>
</evidence>
<dbReference type="CDD" id="cd17745">
    <property type="entry name" value="BRCT_p53bp1_rpt1"/>
    <property type="match status" value="1"/>
</dbReference>
<evidence type="ECO:0000313" key="3">
    <source>
        <dbReference type="EMBL" id="KAK7020542.1"/>
    </source>
</evidence>
<dbReference type="Pfam" id="PF18115">
    <property type="entry name" value="Tudor_3"/>
    <property type="match status" value="1"/>
</dbReference>
<feature type="region of interest" description="Disordered" evidence="1">
    <location>
        <begin position="22"/>
        <end position="290"/>
    </location>
</feature>
<dbReference type="CDD" id="cd17724">
    <property type="entry name" value="BRCT_p53bp1_rpt2"/>
    <property type="match status" value="1"/>
</dbReference>
<evidence type="ECO:0000313" key="4">
    <source>
        <dbReference type="Proteomes" id="UP001362999"/>
    </source>
</evidence>
<proteinExistence type="predicted"/>
<feature type="domain" description="BRCT" evidence="2">
    <location>
        <begin position="828"/>
        <end position="933"/>
    </location>
</feature>
<dbReference type="InterPro" id="IPR041297">
    <property type="entry name" value="Crb2_Tudor"/>
</dbReference>
<name>A0AAW0B4B7_9AGAR</name>
<feature type="compositionally biased region" description="Basic residues" evidence="1">
    <location>
        <begin position="567"/>
        <end position="579"/>
    </location>
</feature>
<dbReference type="AlphaFoldDB" id="A0AAW0B4B7"/>
<gene>
    <name evidence="3" type="ORF">R3P38DRAFT_2970080</name>
</gene>
<comment type="caution">
    <text evidence="3">The sequence shown here is derived from an EMBL/GenBank/DDBJ whole genome shotgun (WGS) entry which is preliminary data.</text>
</comment>
<dbReference type="Proteomes" id="UP001362999">
    <property type="component" value="Unassembled WGS sequence"/>
</dbReference>
<feature type="compositionally biased region" description="Low complexity" evidence="1">
    <location>
        <begin position="219"/>
        <end position="236"/>
    </location>
</feature>
<feature type="compositionally biased region" description="Basic and acidic residues" evidence="1">
    <location>
        <begin position="511"/>
        <end position="521"/>
    </location>
</feature>
<reference evidence="3 4" key="1">
    <citation type="journal article" date="2024" name="J Genomics">
        <title>Draft genome sequencing and assembly of Favolaschia claudopus CIRM-BRFM 2984 isolated from oak limbs.</title>
        <authorList>
            <person name="Navarro D."/>
            <person name="Drula E."/>
            <person name="Chaduli D."/>
            <person name="Cazenave R."/>
            <person name="Ahrendt S."/>
            <person name="Wang J."/>
            <person name="Lipzen A."/>
            <person name="Daum C."/>
            <person name="Barry K."/>
            <person name="Grigoriev I.V."/>
            <person name="Favel A."/>
            <person name="Rosso M.N."/>
            <person name="Martin F."/>
        </authorList>
    </citation>
    <scope>NUCLEOTIDE SEQUENCE [LARGE SCALE GENOMIC DNA]</scope>
    <source>
        <strain evidence="3 4">CIRM-BRFM 2984</strain>
    </source>
</reference>
<feature type="region of interest" description="Disordered" evidence="1">
    <location>
        <begin position="423"/>
        <end position="676"/>
    </location>
</feature>
<feature type="compositionally biased region" description="Polar residues" evidence="1">
    <location>
        <begin position="82"/>
        <end position="103"/>
    </location>
</feature>
<dbReference type="SMART" id="SM00292">
    <property type="entry name" value="BRCT"/>
    <property type="match status" value="2"/>
</dbReference>